<evidence type="ECO:0000313" key="2">
    <source>
        <dbReference type="Proteomes" id="UP000828390"/>
    </source>
</evidence>
<dbReference type="Proteomes" id="UP000828390">
    <property type="component" value="Unassembled WGS sequence"/>
</dbReference>
<reference evidence="1" key="1">
    <citation type="journal article" date="2019" name="bioRxiv">
        <title>The Genome of the Zebra Mussel, Dreissena polymorpha: A Resource for Invasive Species Research.</title>
        <authorList>
            <person name="McCartney M.A."/>
            <person name="Auch B."/>
            <person name="Kono T."/>
            <person name="Mallez S."/>
            <person name="Zhang Y."/>
            <person name="Obille A."/>
            <person name="Becker A."/>
            <person name="Abrahante J.E."/>
            <person name="Garbe J."/>
            <person name="Badalamenti J.P."/>
            <person name="Herman A."/>
            <person name="Mangelson H."/>
            <person name="Liachko I."/>
            <person name="Sullivan S."/>
            <person name="Sone E.D."/>
            <person name="Koren S."/>
            <person name="Silverstein K.A.T."/>
            <person name="Beckman K.B."/>
            <person name="Gohl D.M."/>
        </authorList>
    </citation>
    <scope>NUCLEOTIDE SEQUENCE</scope>
    <source>
        <strain evidence="1">Duluth1</strain>
        <tissue evidence="1">Whole animal</tissue>
    </source>
</reference>
<name>A0A9D4F274_DREPO</name>
<comment type="caution">
    <text evidence="1">The sequence shown here is derived from an EMBL/GenBank/DDBJ whole genome shotgun (WGS) entry which is preliminary data.</text>
</comment>
<gene>
    <name evidence="1" type="ORF">DPMN_168572</name>
</gene>
<accession>A0A9D4F274</accession>
<organism evidence="1 2">
    <name type="scientific">Dreissena polymorpha</name>
    <name type="common">Zebra mussel</name>
    <name type="synonym">Mytilus polymorpha</name>
    <dbReference type="NCBI Taxonomy" id="45954"/>
    <lineage>
        <taxon>Eukaryota</taxon>
        <taxon>Metazoa</taxon>
        <taxon>Spiralia</taxon>
        <taxon>Lophotrochozoa</taxon>
        <taxon>Mollusca</taxon>
        <taxon>Bivalvia</taxon>
        <taxon>Autobranchia</taxon>
        <taxon>Heteroconchia</taxon>
        <taxon>Euheterodonta</taxon>
        <taxon>Imparidentia</taxon>
        <taxon>Neoheterodontei</taxon>
        <taxon>Myida</taxon>
        <taxon>Dreissenoidea</taxon>
        <taxon>Dreissenidae</taxon>
        <taxon>Dreissena</taxon>
    </lineage>
</organism>
<evidence type="ECO:0000313" key="1">
    <source>
        <dbReference type="EMBL" id="KAH3790373.1"/>
    </source>
</evidence>
<keyword evidence="2" id="KW-1185">Reference proteome</keyword>
<sequence length="53" mass="5880">MVMQRGIPPSSLATVQVTKMVFTSQIGYMRKFGGLQCFIICSAAELSPWKKVN</sequence>
<reference evidence="1" key="2">
    <citation type="submission" date="2020-11" db="EMBL/GenBank/DDBJ databases">
        <authorList>
            <person name="McCartney M.A."/>
            <person name="Auch B."/>
            <person name="Kono T."/>
            <person name="Mallez S."/>
            <person name="Becker A."/>
            <person name="Gohl D.M."/>
            <person name="Silverstein K.A.T."/>
            <person name="Koren S."/>
            <person name="Bechman K.B."/>
            <person name="Herman A."/>
            <person name="Abrahante J.E."/>
            <person name="Garbe J."/>
        </authorList>
    </citation>
    <scope>NUCLEOTIDE SEQUENCE</scope>
    <source>
        <strain evidence="1">Duluth1</strain>
        <tissue evidence="1">Whole animal</tissue>
    </source>
</reference>
<proteinExistence type="predicted"/>
<protein>
    <submittedName>
        <fullName evidence="1">Uncharacterized protein</fullName>
    </submittedName>
</protein>
<dbReference type="AlphaFoldDB" id="A0A9D4F274"/>
<dbReference type="EMBL" id="JAIWYP010000008">
    <property type="protein sequence ID" value="KAH3790373.1"/>
    <property type="molecule type" value="Genomic_DNA"/>
</dbReference>